<organism evidence="2 3">
    <name type="scientific">Allosphingosinicella indica</name>
    <dbReference type="NCBI Taxonomy" id="941907"/>
    <lineage>
        <taxon>Bacteria</taxon>
        <taxon>Pseudomonadati</taxon>
        <taxon>Pseudomonadota</taxon>
        <taxon>Alphaproteobacteria</taxon>
        <taxon>Sphingomonadales</taxon>
        <taxon>Sphingomonadaceae</taxon>
        <taxon>Allosphingosinicella</taxon>
    </lineage>
</organism>
<evidence type="ECO:0000256" key="1">
    <source>
        <dbReference type="SAM" id="SignalP"/>
    </source>
</evidence>
<dbReference type="SUPFAM" id="SSF56935">
    <property type="entry name" value="Porins"/>
    <property type="match status" value="1"/>
</dbReference>
<dbReference type="Gene3D" id="2.40.160.10">
    <property type="entry name" value="Porin"/>
    <property type="match status" value="1"/>
</dbReference>
<sequence length="225" mass="23181">MRILILAATAAVLLPVMPAYAADVSAEAKIVSDYRFRGISRSDGDPSVQGSLTIGASSGFYAGAFGASLSDDPRYGNAEIDVYAGYATDIASGTRIDAGVNYYAFPDSPALAGPTDYVETYARLSHQLGPVRATAGAAWAPSQDAIGGEDSLYLSAALDAGIPLTPWSLKGHVGRARGALDYTDWSLGVDYALGPIRLGAAYVDTSAGTVPRADATVVFSLGVGF</sequence>
<dbReference type="AlphaFoldDB" id="A0A1X7G570"/>
<accession>A0A1X7G570</accession>
<name>A0A1X7G570_9SPHN</name>
<dbReference type="EMBL" id="LT840185">
    <property type="protein sequence ID" value="SMF64016.1"/>
    <property type="molecule type" value="Genomic_DNA"/>
</dbReference>
<feature type="signal peptide" evidence="1">
    <location>
        <begin position="1"/>
        <end position="21"/>
    </location>
</feature>
<reference evidence="3" key="1">
    <citation type="submission" date="2017-04" db="EMBL/GenBank/DDBJ databases">
        <authorList>
            <person name="Varghese N."/>
            <person name="Submissions S."/>
        </authorList>
    </citation>
    <scope>NUCLEOTIDE SEQUENCE [LARGE SCALE GENOMIC DNA]</scope>
    <source>
        <strain evidence="3">Dd16</strain>
    </source>
</reference>
<dbReference type="Proteomes" id="UP000192934">
    <property type="component" value="Chromosome I"/>
</dbReference>
<evidence type="ECO:0008006" key="4">
    <source>
        <dbReference type="Google" id="ProtNLM"/>
    </source>
</evidence>
<dbReference type="InterPro" id="IPR023614">
    <property type="entry name" value="Porin_dom_sf"/>
</dbReference>
<dbReference type="NCBIfam" id="TIGR02001">
    <property type="entry name" value="gcw_chp"/>
    <property type="match status" value="1"/>
</dbReference>
<dbReference type="Pfam" id="PF09694">
    <property type="entry name" value="Gcw_chp"/>
    <property type="match status" value="1"/>
</dbReference>
<feature type="chain" id="PRO_5012936950" description="Porin" evidence="1">
    <location>
        <begin position="22"/>
        <end position="225"/>
    </location>
</feature>
<dbReference type="STRING" id="941907.SAMN06295910_1151"/>
<keyword evidence="3" id="KW-1185">Reference proteome</keyword>
<keyword evidence="1" id="KW-0732">Signal</keyword>
<protein>
    <recommendedName>
        <fullName evidence="4">Porin</fullName>
    </recommendedName>
</protein>
<evidence type="ECO:0000313" key="3">
    <source>
        <dbReference type="Proteomes" id="UP000192934"/>
    </source>
</evidence>
<dbReference type="InterPro" id="IPR010239">
    <property type="entry name" value="CHP02001"/>
</dbReference>
<dbReference type="RefSeq" id="WP_172840824.1">
    <property type="nucleotide sequence ID" value="NZ_LT840185.1"/>
</dbReference>
<gene>
    <name evidence="2" type="ORF">SAMN06295910_1151</name>
</gene>
<evidence type="ECO:0000313" key="2">
    <source>
        <dbReference type="EMBL" id="SMF64016.1"/>
    </source>
</evidence>
<proteinExistence type="predicted"/>